<dbReference type="EMBL" id="CP030261">
    <property type="protein sequence ID" value="AXB55373.1"/>
    <property type="molecule type" value="Genomic_DNA"/>
</dbReference>
<evidence type="ECO:0000313" key="4">
    <source>
        <dbReference type="Proteomes" id="UP000251561"/>
    </source>
</evidence>
<dbReference type="Proteomes" id="UP000251561">
    <property type="component" value="Chromosome"/>
</dbReference>
<dbReference type="InterPro" id="IPR036291">
    <property type="entry name" value="NAD(P)-bd_dom_sf"/>
</dbReference>
<feature type="domain" description="NAD-dependent epimerase/dehydratase" evidence="2">
    <location>
        <begin position="4"/>
        <end position="208"/>
    </location>
</feature>
<dbReference type="PANTHER" id="PTHR43000">
    <property type="entry name" value="DTDP-D-GLUCOSE 4,6-DEHYDRATASE-RELATED"/>
    <property type="match status" value="1"/>
</dbReference>
<dbReference type="OrthoDB" id="329806at2"/>
<evidence type="ECO:0000256" key="1">
    <source>
        <dbReference type="ARBA" id="ARBA00007637"/>
    </source>
</evidence>
<name>A0A344LN81_9FLAO</name>
<sequence>MMRITITGASGFVGTNLRRHLDNNYKIDSLSVRYESVQYFQINTYALIHLAGKAHDIKKVSNPKDYYDANFELTKQLFDAFLVSEASVFIFMSTVKAVADIVYGTLTEEMTPNPKTHYGIAKHQAEEYILSKKLPDEKRVYILRPCMIHGPGNKGNLNLLYRIVSKGIPWPLGAFENQRSFLSIENLCFVIKELLENREIPSGIYQIADDKSLSTNDLIRLLARSLDKNSAIWNLNSSFIKMVARFGDYSRLPLNSERLQKLTENYVVSNKKVISALGKSLPVSAEAGLIKTFESFKKK</sequence>
<organism evidence="3 4">
    <name type="scientific">Flavobacterium fluviale</name>
    <dbReference type="NCBI Taxonomy" id="2249356"/>
    <lineage>
        <taxon>Bacteria</taxon>
        <taxon>Pseudomonadati</taxon>
        <taxon>Bacteroidota</taxon>
        <taxon>Flavobacteriia</taxon>
        <taxon>Flavobacteriales</taxon>
        <taxon>Flavobacteriaceae</taxon>
        <taxon>Flavobacterium</taxon>
    </lineage>
</organism>
<evidence type="ECO:0000259" key="2">
    <source>
        <dbReference type="Pfam" id="PF01370"/>
    </source>
</evidence>
<dbReference type="SUPFAM" id="SSF51735">
    <property type="entry name" value="NAD(P)-binding Rossmann-fold domains"/>
    <property type="match status" value="1"/>
</dbReference>
<accession>A0A344LN81</accession>
<dbReference type="AlphaFoldDB" id="A0A344LN81"/>
<evidence type="ECO:0000313" key="3">
    <source>
        <dbReference type="EMBL" id="AXB55373.1"/>
    </source>
</evidence>
<keyword evidence="4" id="KW-1185">Reference proteome</keyword>
<dbReference type="Pfam" id="PF01370">
    <property type="entry name" value="Epimerase"/>
    <property type="match status" value="1"/>
</dbReference>
<comment type="similarity">
    <text evidence="1">Belongs to the NAD(P)-dependent epimerase/dehydratase family.</text>
</comment>
<gene>
    <name evidence="3" type="ORF">HYN86_01640</name>
</gene>
<dbReference type="InterPro" id="IPR001509">
    <property type="entry name" value="Epimerase_deHydtase"/>
</dbReference>
<reference evidence="3 4" key="1">
    <citation type="submission" date="2018-06" db="EMBL/GenBank/DDBJ databases">
        <title>Genome sequencing of Flavobacterium.</title>
        <authorList>
            <person name="Baek M.-G."/>
            <person name="Yi H."/>
        </authorList>
    </citation>
    <scope>NUCLEOTIDE SEQUENCE [LARGE SCALE GENOMIC DNA]</scope>
    <source>
        <strain evidence="3 4">HYN0086</strain>
    </source>
</reference>
<dbReference type="KEGG" id="ffl:HYN86_01640"/>
<dbReference type="Gene3D" id="3.40.50.720">
    <property type="entry name" value="NAD(P)-binding Rossmann-like Domain"/>
    <property type="match status" value="1"/>
</dbReference>
<proteinExistence type="inferred from homology"/>
<protein>
    <submittedName>
        <fullName evidence="3">Nucleoside-diphosphate-sugar epimerase</fullName>
    </submittedName>
</protein>